<proteinExistence type="predicted"/>
<dbReference type="KEGG" id="cagg:HYG79_08420"/>
<dbReference type="EMBL" id="CP058595">
    <property type="protein sequence ID" value="QLG45369.1"/>
    <property type="molecule type" value="Genomic_DNA"/>
</dbReference>
<name>A0A7H9APH9_9FLAO</name>
<protein>
    <submittedName>
        <fullName evidence="1">Uncharacterized protein</fullName>
    </submittedName>
</protein>
<reference evidence="1 2" key="1">
    <citation type="journal article" date="2006" name="Int. J. Syst. Evol. Microbiol.">
        <title>Costertonia aggregata gen. nov., sp. nov., a mesophilic marine bacterium of the family Flavobacteriaceae, isolated from a mature biofilm.</title>
        <authorList>
            <person name="Kwon K.K."/>
            <person name="Lee Y.K."/>
            <person name="Lee H.K."/>
        </authorList>
    </citation>
    <scope>NUCLEOTIDE SEQUENCE [LARGE SCALE GENOMIC DNA]</scope>
    <source>
        <strain evidence="1 2">KCCM 42265</strain>
    </source>
</reference>
<accession>A0A7H9APH9</accession>
<dbReference type="Proteomes" id="UP000509302">
    <property type="component" value="Chromosome"/>
</dbReference>
<dbReference type="RefSeq" id="WP_179241658.1">
    <property type="nucleotide sequence ID" value="NZ_CP058595.1"/>
</dbReference>
<dbReference type="AlphaFoldDB" id="A0A7H9APH9"/>
<gene>
    <name evidence="1" type="ORF">HYG79_08420</name>
</gene>
<organism evidence="1 2">
    <name type="scientific">Costertonia aggregata</name>
    <dbReference type="NCBI Taxonomy" id="343403"/>
    <lineage>
        <taxon>Bacteria</taxon>
        <taxon>Pseudomonadati</taxon>
        <taxon>Bacteroidota</taxon>
        <taxon>Flavobacteriia</taxon>
        <taxon>Flavobacteriales</taxon>
        <taxon>Flavobacteriaceae</taxon>
        <taxon>Costertonia</taxon>
    </lineage>
</organism>
<evidence type="ECO:0000313" key="1">
    <source>
        <dbReference type="EMBL" id="QLG45369.1"/>
    </source>
</evidence>
<sequence length="204" mass="23701">MDNKSSFKSDLEKEQKLALLLDTYYKENLNHYTFERVSDIAQQLAGIDVIFKNSATQQSYYLDEKAQLDYVNEDLPTFAFELCYQKNGKVKEGWLFDTAKKTDFYALVTGIYSDAPNTFTSCKITFVNRKKLIGFLKNRNIDKSVLDEYLTTYEGEQGKIELRELKAKTEGYLYFSNLNKVEKPINLILRLEFLLTNGLAKRLV</sequence>
<keyword evidence="2" id="KW-1185">Reference proteome</keyword>
<evidence type="ECO:0000313" key="2">
    <source>
        <dbReference type="Proteomes" id="UP000509302"/>
    </source>
</evidence>